<evidence type="ECO:0000256" key="4">
    <source>
        <dbReference type="ARBA" id="ARBA00023054"/>
    </source>
</evidence>
<protein>
    <recommendedName>
        <fullName evidence="7">Kinesin-like protein</fullName>
    </recommendedName>
</protein>
<dbReference type="Gene3D" id="3.40.850.10">
    <property type="entry name" value="Kinesin motor domain"/>
    <property type="match status" value="1"/>
</dbReference>
<dbReference type="AlphaFoldDB" id="A0A7S0H033"/>
<dbReference type="InterPro" id="IPR036961">
    <property type="entry name" value="Kinesin_motor_dom_sf"/>
</dbReference>
<comment type="similarity">
    <text evidence="6 7">Belongs to the TRAFAC class myosin-kinesin ATPase superfamily. Kinesin family.</text>
</comment>
<feature type="compositionally biased region" description="Low complexity" evidence="9">
    <location>
        <begin position="504"/>
        <end position="515"/>
    </location>
</feature>
<evidence type="ECO:0000256" key="1">
    <source>
        <dbReference type="ARBA" id="ARBA00022701"/>
    </source>
</evidence>
<evidence type="ECO:0000256" key="6">
    <source>
        <dbReference type="PROSITE-ProRule" id="PRU00283"/>
    </source>
</evidence>
<dbReference type="PANTHER" id="PTHR47968:SF36">
    <property type="entry name" value="KINESIN HEAVY CHAIN ISOFORM X1"/>
    <property type="match status" value="1"/>
</dbReference>
<accession>A0A7S0H033</accession>
<evidence type="ECO:0000256" key="3">
    <source>
        <dbReference type="ARBA" id="ARBA00022840"/>
    </source>
</evidence>
<dbReference type="GO" id="GO:0005874">
    <property type="term" value="C:microtubule"/>
    <property type="evidence" value="ECO:0007669"/>
    <property type="project" value="UniProtKB-KW"/>
</dbReference>
<keyword evidence="2 6" id="KW-0547">Nucleotide-binding</keyword>
<feature type="compositionally biased region" description="Basic and acidic residues" evidence="9">
    <location>
        <begin position="460"/>
        <end position="472"/>
    </location>
</feature>
<dbReference type="PRINTS" id="PR00380">
    <property type="entry name" value="KINESINHEAVY"/>
</dbReference>
<dbReference type="InterPro" id="IPR027417">
    <property type="entry name" value="P-loop_NTPase"/>
</dbReference>
<name>A0A7S0H033_MICPS</name>
<dbReference type="Pfam" id="PF00225">
    <property type="entry name" value="Kinesin"/>
    <property type="match status" value="1"/>
</dbReference>
<dbReference type="GO" id="GO:0008017">
    <property type="term" value="F:microtubule binding"/>
    <property type="evidence" value="ECO:0007669"/>
    <property type="project" value="InterPro"/>
</dbReference>
<dbReference type="InterPro" id="IPR019821">
    <property type="entry name" value="Kinesin_motor_CS"/>
</dbReference>
<keyword evidence="4 8" id="KW-0175">Coiled coil</keyword>
<dbReference type="InterPro" id="IPR056524">
    <property type="entry name" value="KIF6/9_C"/>
</dbReference>
<keyword evidence="3 6" id="KW-0067">ATP-binding</keyword>
<feature type="compositionally biased region" description="Acidic residues" evidence="9">
    <location>
        <begin position="473"/>
        <end position="503"/>
    </location>
</feature>
<dbReference type="EMBL" id="HBEN01012235">
    <property type="protein sequence ID" value="CAD8447635.1"/>
    <property type="molecule type" value="Transcribed_RNA"/>
</dbReference>
<evidence type="ECO:0000256" key="7">
    <source>
        <dbReference type="RuleBase" id="RU000394"/>
    </source>
</evidence>
<feature type="binding site" evidence="6">
    <location>
        <begin position="89"/>
        <end position="96"/>
    </location>
    <ligand>
        <name>ATP</name>
        <dbReference type="ChEBI" id="CHEBI:30616"/>
    </ligand>
</feature>
<dbReference type="SUPFAM" id="SSF52540">
    <property type="entry name" value="P-loop containing nucleoside triphosphate hydrolases"/>
    <property type="match status" value="1"/>
</dbReference>
<feature type="coiled-coil region" evidence="8">
    <location>
        <begin position="568"/>
        <end position="612"/>
    </location>
</feature>
<dbReference type="GO" id="GO:0003777">
    <property type="term" value="F:microtubule motor activity"/>
    <property type="evidence" value="ECO:0007669"/>
    <property type="project" value="InterPro"/>
</dbReference>
<dbReference type="GO" id="GO:0005524">
    <property type="term" value="F:ATP binding"/>
    <property type="evidence" value="ECO:0007669"/>
    <property type="project" value="UniProtKB-UniRule"/>
</dbReference>
<dbReference type="InterPro" id="IPR027640">
    <property type="entry name" value="Kinesin-like_fam"/>
</dbReference>
<evidence type="ECO:0000256" key="9">
    <source>
        <dbReference type="SAM" id="MobiDB-lite"/>
    </source>
</evidence>
<reference evidence="11" key="1">
    <citation type="submission" date="2021-01" db="EMBL/GenBank/DDBJ databases">
        <authorList>
            <person name="Corre E."/>
            <person name="Pelletier E."/>
            <person name="Niang G."/>
            <person name="Scheremetjew M."/>
            <person name="Finn R."/>
            <person name="Kale V."/>
            <person name="Holt S."/>
            <person name="Cochrane G."/>
            <person name="Meng A."/>
            <person name="Brown T."/>
            <person name="Cohen L."/>
        </authorList>
    </citation>
    <scope>NUCLEOTIDE SEQUENCE</scope>
    <source>
        <strain evidence="11">CCAC1681</strain>
    </source>
</reference>
<keyword evidence="1 7" id="KW-0493">Microtubule</keyword>
<evidence type="ECO:0000256" key="2">
    <source>
        <dbReference type="ARBA" id="ARBA00022741"/>
    </source>
</evidence>
<evidence type="ECO:0000256" key="8">
    <source>
        <dbReference type="SAM" id="Coils"/>
    </source>
</evidence>
<gene>
    <name evidence="11" type="ORF">MSP1401_LOCUS10171</name>
</gene>
<organism evidence="11">
    <name type="scientific">Micromonas pusilla</name>
    <name type="common">Picoplanktonic green alga</name>
    <name type="synonym">Chromulina pusilla</name>
    <dbReference type="NCBI Taxonomy" id="38833"/>
    <lineage>
        <taxon>Eukaryota</taxon>
        <taxon>Viridiplantae</taxon>
        <taxon>Chlorophyta</taxon>
        <taxon>Mamiellophyceae</taxon>
        <taxon>Mamiellales</taxon>
        <taxon>Mamiellaceae</taxon>
        <taxon>Micromonas</taxon>
    </lineage>
</organism>
<proteinExistence type="inferred from homology"/>
<dbReference type="PROSITE" id="PS00411">
    <property type="entry name" value="KINESIN_MOTOR_1"/>
    <property type="match status" value="1"/>
</dbReference>
<dbReference type="PANTHER" id="PTHR47968">
    <property type="entry name" value="CENTROMERE PROTEIN E"/>
    <property type="match status" value="1"/>
</dbReference>
<dbReference type="PROSITE" id="PS50067">
    <property type="entry name" value="KINESIN_MOTOR_2"/>
    <property type="match status" value="1"/>
</dbReference>
<evidence type="ECO:0000313" key="11">
    <source>
        <dbReference type="EMBL" id="CAD8447635.1"/>
    </source>
</evidence>
<evidence type="ECO:0000259" key="10">
    <source>
        <dbReference type="PROSITE" id="PS50067"/>
    </source>
</evidence>
<evidence type="ECO:0000256" key="5">
    <source>
        <dbReference type="ARBA" id="ARBA00023175"/>
    </source>
</evidence>
<dbReference type="Pfam" id="PF23735">
    <property type="entry name" value="KIF9"/>
    <property type="match status" value="1"/>
</dbReference>
<keyword evidence="5 6" id="KW-0505">Motor protein</keyword>
<feature type="domain" description="Kinesin motor" evidence="10">
    <location>
        <begin position="4"/>
        <end position="333"/>
    </location>
</feature>
<feature type="region of interest" description="Disordered" evidence="9">
    <location>
        <begin position="440"/>
        <end position="537"/>
    </location>
</feature>
<sequence length="757" mass="82466">MSSAVKVYLRARPTNGAAESFRVGEDNRTVSVSLKRTEQGLINNSADAIQFEFDTILHDASQESVFTQCAAEVCESVLAGYNGTVFAYGQTGAGKTYTMSGDAGSDYKQRGVIPRAVHHLFREMDVRVGKDITLSVSYLEIYNEGMYDLLADEIVPDSDLVVVDRDGEMEVKHLTKKKCRDEAEALRFFFAGERNRAVADHVLNKTSSRSHCVFTVHLESRSVGDGDDRTVVSKLNLVDLAGSERVKKTNVTGKALLEATHINKSLTFLEQTVNALSRGDKHVAFRQSKLTSVLRDALGGNCKTTMIACTWPDEAHAEETISTCRFASRVMTLSTRAVVNESKDPRVLAAKYERRCEELLRELAARDTFAGKAPVNYGPMGEVERRELESEVRMFLETDDANADDVPAESLRQVREAFRLFKKAYLEAVNETDRRVAEAREETMKEALKAGAGEAAAEENGEKAEEKEKAEGAEGEGEAEGDAPAEGEDATGDDAAVGDEDADASGFAAGVAPADAAPPPESPQRAKNDVAMTRAAETARKAAASRVEAEQREVAFAEYKKSVSPERAAEAAAASARLKEAKASLKEAVETVNTLKAEIDALGVAVDEAKAKSAAERGAGEPADVVDAETYESMVALKKTKARYRSTFEEVKRLKASLPDLTTAAAETRAALVKEFQEWYDKGGGLDLLVQRDADEDDMDYGEKFDQLELQRALNRDPESGAFFAAKKGLLGSTKRVPVTRTVQHMRALASTQRRAF</sequence>
<dbReference type="SMART" id="SM00129">
    <property type="entry name" value="KISc"/>
    <property type="match status" value="1"/>
</dbReference>
<dbReference type="InterPro" id="IPR001752">
    <property type="entry name" value="Kinesin_motor_dom"/>
</dbReference>
<dbReference type="GO" id="GO:0007018">
    <property type="term" value="P:microtubule-based movement"/>
    <property type="evidence" value="ECO:0007669"/>
    <property type="project" value="InterPro"/>
</dbReference>